<sequence length="69" mass="7989">MSYLNVGSCLFAVYHSSSSNDTTVVFSCHALYRVGERPWKMERRRDQFLSSRRTERLSLPYSASPARVK</sequence>
<reference evidence="2" key="1">
    <citation type="journal article" date="2008" name="Nat. Genet.">
        <title>The Pristionchus pacificus genome provides a unique perspective on nematode lifestyle and parasitism.</title>
        <authorList>
            <person name="Dieterich C."/>
            <person name="Clifton S.W."/>
            <person name="Schuster L.N."/>
            <person name="Chinwalla A."/>
            <person name="Delehaunty K."/>
            <person name="Dinkelacker I."/>
            <person name="Fulton L."/>
            <person name="Fulton R."/>
            <person name="Godfrey J."/>
            <person name="Minx P."/>
            <person name="Mitreva M."/>
            <person name="Roeseler W."/>
            <person name="Tian H."/>
            <person name="Witte H."/>
            <person name="Yang S.P."/>
            <person name="Wilson R.K."/>
            <person name="Sommer R.J."/>
        </authorList>
    </citation>
    <scope>NUCLEOTIDE SEQUENCE [LARGE SCALE GENOMIC DNA]</scope>
    <source>
        <strain evidence="2">PS312</strain>
    </source>
</reference>
<name>A0A2A6BXC7_PRIPA</name>
<accession>A0A2A6BXC7</accession>
<dbReference type="EnsemblMetazoa" id="PPA46079.1">
    <property type="protein sequence ID" value="PPA46079.1"/>
    <property type="gene ID" value="WBGene00284448"/>
</dbReference>
<proteinExistence type="predicted"/>
<gene>
    <name evidence="1" type="primary">WBGene00284448</name>
</gene>
<reference evidence="1" key="2">
    <citation type="submission" date="2022-06" db="UniProtKB">
        <authorList>
            <consortium name="EnsemblMetazoa"/>
        </authorList>
    </citation>
    <scope>IDENTIFICATION</scope>
    <source>
        <strain evidence="1">PS312</strain>
    </source>
</reference>
<evidence type="ECO:0000313" key="2">
    <source>
        <dbReference type="Proteomes" id="UP000005239"/>
    </source>
</evidence>
<organism evidence="1 2">
    <name type="scientific">Pristionchus pacificus</name>
    <name type="common">Parasitic nematode worm</name>
    <dbReference type="NCBI Taxonomy" id="54126"/>
    <lineage>
        <taxon>Eukaryota</taxon>
        <taxon>Metazoa</taxon>
        <taxon>Ecdysozoa</taxon>
        <taxon>Nematoda</taxon>
        <taxon>Chromadorea</taxon>
        <taxon>Rhabditida</taxon>
        <taxon>Rhabditina</taxon>
        <taxon>Diplogasteromorpha</taxon>
        <taxon>Diplogasteroidea</taxon>
        <taxon>Neodiplogasteridae</taxon>
        <taxon>Pristionchus</taxon>
    </lineage>
</organism>
<dbReference type="AlphaFoldDB" id="A0A2A6BXC7"/>
<keyword evidence="2" id="KW-1185">Reference proteome</keyword>
<protein>
    <submittedName>
        <fullName evidence="1">Uncharacterized protein</fullName>
    </submittedName>
</protein>
<accession>A0A8R1Z4S0</accession>
<dbReference type="Proteomes" id="UP000005239">
    <property type="component" value="Unassembled WGS sequence"/>
</dbReference>
<evidence type="ECO:0000313" key="1">
    <source>
        <dbReference type="EnsemblMetazoa" id="PPA46079.1"/>
    </source>
</evidence>